<reference evidence="1 2" key="1">
    <citation type="submission" date="2012-05" db="EMBL/GenBank/DDBJ databases">
        <authorList>
            <person name="Weinstock G."/>
            <person name="Sodergren E."/>
            <person name="Lobos E.A."/>
            <person name="Fulton L."/>
            <person name="Fulton R."/>
            <person name="Courtney L."/>
            <person name="Fronick C."/>
            <person name="O'Laughlin M."/>
            <person name="Godfrey J."/>
            <person name="Wilson R.M."/>
            <person name="Miner T."/>
            <person name="Farmer C."/>
            <person name="Delehaunty K."/>
            <person name="Cordes M."/>
            <person name="Minx P."/>
            <person name="Tomlinson C."/>
            <person name="Chen J."/>
            <person name="Wollam A."/>
            <person name="Pepin K.H."/>
            <person name="Bhonagiri V."/>
            <person name="Zhang X."/>
            <person name="Suruliraj S."/>
            <person name="Warren W."/>
            <person name="Mitreva M."/>
            <person name="Mardis E.R."/>
            <person name="Wilson R.K."/>
        </authorList>
    </citation>
    <scope>NUCLEOTIDE SEQUENCE [LARGE SCALE GENOMIC DNA]</scope>
    <source>
        <strain evidence="1 2">F0037</strain>
    </source>
</reference>
<proteinExistence type="predicted"/>
<evidence type="ECO:0000313" key="2">
    <source>
        <dbReference type="Proteomes" id="UP000010408"/>
    </source>
</evidence>
<organism evidence="1 2">
    <name type="scientific">Porphyromonas catoniae F0037</name>
    <dbReference type="NCBI Taxonomy" id="1127696"/>
    <lineage>
        <taxon>Bacteria</taxon>
        <taxon>Pseudomonadati</taxon>
        <taxon>Bacteroidota</taxon>
        <taxon>Bacteroidia</taxon>
        <taxon>Bacteroidales</taxon>
        <taxon>Porphyromonadaceae</taxon>
        <taxon>Porphyromonas</taxon>
    </lineage>
</organism>
<dbReference type="AlphaFoldDB" id="L1NGS5"/>
<accession>L1NGS5</accession>
<comment type="caution">
    <text evidence="1">The sequence shown here is derived from an EMBL/GenBank/DDBJ whole genome shotgun (WGS) entry which is preliminary data.</text>
</comment>
<dbReference type="STRING" id="1127696.HMPREF9134_00386"/>
<evidence type="ECO:0000313" key="1">
    <source>
        <dbReference type="EMBL" id="EKY02531.1"/>
    </source>
</evidence>
<dbReference type="EMBL" id="AMEQ01000013">
    <property type="protein sequence ID" value="EKY02531.1"/>
    <property type="molecule type" value="Genomic_DNA"/>
</dbReference>
<gene>
    <name evidence="1" type="ORF">HMPREF9134_00386</name>
</gene>
<sequence>MTLRLPLFESVQRYRKPYVKLCLVDGFSLYKTLAIKVLHYF</sequence>
<name>L1NGS5_9PORP</name>
<dbReference type="HOGENOM" id="CLU_3274306_0_0_10"/>
<dbReference type="Proteomes" id="UP000010408">
    <property type="component" value="Unassembled WGS sequence"/>
</dbReference>
<protein>
    <submittedName>
        <fullName evidence="1">Uncharacterized protein</fullName>
    </submittedName>
</protein>